<dbReference type="Proteomes" id="UP001234297">
    <property type="component" value="Chromosome 3"/>
</dbReference>
<organism evidence="1 2">
    <name type="scientific">Persea americana</name>
    <name type="common">Avocado</name>
    <dbReference type="NCBI Taxonomy" id="3435"/>
    <lineage>
        <taxon>Eukaryota</taxon>
        <taxon>Viridiplantae</taxon>
        <taxon>Streptophyta</taxon>
        <taxon>Embryophyta</taxon>
        <taxon>Tracheophyta</taxon>
        <taxon>Spermatophyta</taxon>
        <taxon>Magnoliopsida</taxon>
        <taxon>Magnoliidae</taxon>
        <taxon>Laurales</taxon>
        <taxon>Lauraceae</taxon>
        <taxon>Persea</taxon>
    </lineage>
</organism>
<comment type="caution">
    <text evidence="1">The sequence shown here is derived from an EMBL/GenBank/DDBJ whole genome shotgun (WGS) entry which is preliminary data.</text>
</comment>
<name>A0ACC2LT62_PERAE</name>
<evidence type="ECO:0000313" key="1">
    <source>
        <dbReference type="EMBL" id="KAJ8636302.1"/>
    </source>
</evidence>
<accession>A0ACC2LT62</accession>
<gene>
    <name evidence="1" type="ORF">MRB53_010569</name>
</gene>
<keyword evidence="2" id="KW-1185">Reference proteome</keyword>
<evidence type="ECO:0000313" key="2">
    <source>
        <dbReference type="Proteomes" id="UP001234297"/>
    </source>
</evidence>
<dbReference type="EMBL" id="CM056811">
    <property type="protein sequence ID" value="KAJ8636302.1"/>
    <property type="molecule type" value="Genomic_DNA"/>
</dbReference>
<sequence>MQPTTELFNLPKNPVTEQMNVSDIKKLKQIYEAEGKAALVWGGKGIQAVSYEDIIAILNKAKLSSSLSILTQKH</sequence>
<reference evidence="1 2" key="1">
    <citation type="journal article" date="2022" name="Hortic Res">
        <title>A haplotype resolved chromosomal level avocado genome allows analysis of novel avocado genes.</title>
        <authorList>
            <person name="Nath O."/>
            <person name="Fletcher S.J."/>
            <person name="Hayward A."/>
            <person name="Shaw L.M."/>
            <person name="Masouleh A.K."/>
            <person name="Furtado A."/>
            <person name="Henry R.J."/>
            <person name="Mitter N."/>
        </authorList>
    </citation>
    <scope>NUCLEOTIDE SEQUENCE [LARGE SCALE GENOMIC DNA]</scope>
    <source>
        <strain evidence="2">cv. Hass</strain>
    </source>
</reference>
<protein>
    <submittedName>
        <fullName evidence="1">Uncharacterized protein</fullName>
    </submittedName>
</protein>
<proteinExistence type="predicted"/>